<dbReference type="EMBL" id="CP111022">
    <property type="protein sequence ID" value="WAR19119.1"/>
    <property type="molecule type" value="Genomic_DNA"/>
</dbReference>
<organism evidence="3 4">
    <name type="scientific">Mya arenaria</name>
    <name type="common">Soft-shell clam</name>
    <dbReference type="NCBI Taxonomy" id="6604"/>
    <lineage>
        <taxon>Eukaryota</taxon>
        <taxon>Metazoa</taxon>
        <taxon>Spiralia</taxon>
        <taxon>Lophotrochozoa</taxon>
        <taxon>Mollusca</taxon>
        <taxon>Bivalvia</taxon>
        <taxon>Autobranchia</taxon>
        <taxon>Heteroconchia</taxon>
        <taxon>Euheterodonta</taxon>
        <taxon>Imparidentia</taxon>
        <taxon>Neoheterodontei</taxon>
        <taxon>Myida</taxon>
        <taxon>Myoidea</taxon>
        <taxon>Myidae</taxon>
        <taxon>Mya</taxon>
    </lineage>
</organism>
<reference evidence="3" key="1">
    <citation type="submission" date="2022-11" db="EMBL/GenBank/DDBJ databases">
        <title>Centuries of genome instability and evolution in soft-shell clam transmissible cancer (bioRxiv).</title>
        <authorList>
            <person name="Hart S.F.M."/>
            <person name="Yonemitsu M.A."/>
            <person name="Giersch R.M."/>
            <person name="Beal B.F."/>
            <person name="Arriagada G."/>
            <person name="Davis B.W."/>
            <person name="Ostrander E.A."/>
            <person name="Goff S.P."/>
            <person name="Metzger M.J."/>
        </authorList>
    </citation>
    <scope>NUCLEOTIDE SEQUENCE</scope>
    <source>
        <strain evidence="3">MELC-2E11</strain>
        <tissue evidence="3">Siphon/mantle</tissue>
    </source>
</reference>
<feature type="domain" description="Small ribosomal subunit protein uS5m N-terminal" evidence="2">
    <location>
        <begin position="48"/>
        <end position="163"/>
    </location>
</feature>
<proteinExistence type="predicted"/>
<gene>
    <name evidence="3" type="ORF">MAR_000957</name>
</gene>
<sequence>MAASMLRIVPNFCKRVTSLDHVGTSVSLHLNSAGGDIFNQAISVRYGSFFNRKSAQQLWDSVTSVSSQGRKRGRASRGKLMERDVYSKPRHAIGQAKIVFPGLTERIMPTKDKNFAMPKMHKVAEIPETDDRKKKFRVFPKRTAEERGYSGRHLPGTKKGPPDPIDGYEFDGFQSIILSDKFAARKSATQGNKSHQDIANETGYHVVEYRPKSYKDFPQVVASPEEDSKTESTFTKDHGFSYSSFHFGGRVPSNKRNLKHMFYLNFPSHKKRMFLDYKFRNQKGIKLKRRAIGIDGDDFGPDWQKGGKQAAKK</sequence>
<dbReference type="Pfam" id="PF21251">
    <property type="entry name" value="Ribosomal_uS5m_N"/>
    <property type="match status" value="1"/>
</dbReference>
<keyword evidence="4" id="KW-1185">Reference proteome</keyword>
<accession>A0ABY7FD76</accession>
<dbReference type="PANTHER" id="PTHR48277">
    <property type="entry name" value="MITOCHONDRIAL RIBOSOMAL PROTEIN S5"/>
    <property type="match status" value="1"/>
</dbReference>
<dbReference type="PANTHER" id="PTHR48277:SF1">
    <property type="entry name" value="MITOCHONDRIAL RIBOSOMAL PROTEIN S5"/>
    <property type="match status" value="1"/>
</dbReference>
<evidence type="ECO:0000256" key="1">
    <source>
        <dbReference type="SAM" id="MobiDB-lite"/>
    </source>
</evidence>
<evidence type="ECO:0000313" key="3">
    <source>
        <dbReference type="EMBL" id="WAR19119.1"/>
    </source>
</evidence>
<dbReference type="Proteomes" id="UP001164746">
    <property type="component" value="Chromosome 11"/>
</dbReference>
<name>A0ABY7FD76_MYAAR</name>
<dbReference type="InterPro" id="IPR000851">
    <property type="entry name" value="Ribosomal_uS5"/>
</dbReference>
<feature type="region of interest" description="Disordered" evidence="1">
    <location>
        <begin position="142"/>
        <end position="164"/>
    </location>
</feature>
<evidence type="ECO:0000259" key="2">
    <source>
        <dbReference type="Pfam" id="PF21251"/>
    </source>
</evidence>
<dbReference type="InterPro" id="IPR048584">
    <property type="entry name" value="Ribosomal_uS5m_N"/>
</dbReference>
<protein>
    <submittedName>
        <fullName evidence="3">RT05-like protein</fullName>
    </submittedName>
</protein>
<evidence type="ECO:0000313" key="4">
    <source>
        <dbReference type="Proteomes" id="UP001164746"/>
    </source>
</evidence>